<evidence type="ECO:0008006" key="5">
    <source>
        <dbReference type="Google" id="ProtNLM"/>
    </source>
</evidence>
<proteinExistence type="predicted"/>
<gene>
    <name evidence="3" type="ORF">TSUD_52450</name>
</gene>
<feature type="region of interest" description="Disordered" evidence="1">
    <location>
        <begin position="44"/>
        <end position="63"/>
    </location>
</feature>
<dbReference type="Proteomes" id="UP000242715">
    <property type="component" value="Unassembled WGS sequence"/>
</dbReference>
<evidence type="ECO:0000313" key="3">
    <source>
        <dbReference type="EMBL" id="GAU38420.1"/>
    </source>
</evidence>
<evidence type="ECO:0000256" key="2">
    <source>
        <dbReference type="SAM" id="SignalP"/>
    </source>
</evidence>
<keyword evidence="4" id="KW-1185">Reference proteome</keyword>
<name>A0A2Z6NP63_TRISU</name>
<evidence type="ECO:0000256" key="1">
    <source>
        <dbReference type="SAM" id="MobiDB-lite"/>
    </source>
</evidence>
<dbReference type="EMBL" id="DF973714">
    <property type="protein sequence ID" value="GAU38420.1"/>
    <property type="molecule type" value="Genomic_DNA"/>
</dbReference>
<organism evidence="3 4">
    <name type="scientific">Trifolium subterraneum</name>
    <name type="common">Subterranean clover</name>
    <dbReference type="NCBI Taxonomy" id="3900"/>
    <lineage>
        <taxon>Eukaryota</taxon>
        <taxon>Viridiplantae</taxon>
        <taxon>Streptophyta</taxon>
        <taxon>Embryophyta</taxon>
        <taxon>Tracheophyta</taxon>
        <taxon>Spermatophyta</taxon>
        <taxon>Magnoliopsida</taxon>
        <taxon>eudicotyledons</taxon>
        <taxon>Gunneridae</taxon>
        <taxon>Pentapetalae</taxon>
        <taxon>rosids</taxon>
        <taxon>fabids</taxon>
        <taxon>Fabales</taxon>
        <taxon>Fabaceae</taxon>
        <taxon>Papilionoideae</taxon>
        <taxon>50 kb inversion clade</taxon>
        <taxon>NPAAA clade</taxon>
        <taxon>Hologalegina</taxon>
        <taxon>IRL clade</taxon>
        <taxon>Trifolieae</taxon>
        <taxon>Trifolium</taxon>
    </lineage>
</organism>
<sequence length="423" mass="46208">MFLSSPPLLLLNTAVRTAAVAQIQLSLPAVFNVGNPRLTAPVSFTGREANTGGGGQGKVPEMGWDDGEWTVRYTRSPTRQIHDLKLPKKAPTGMGTLRQDGARHDSLVTELKRSSGTVKDGYREGLKGPDKEEANLLENGMTRDDLANGGSGTPEDVRVGDIVVRIGTSQEPTARKDGQETKHDDVHWAHNGLVVTVINGEAVPVVHNRITDAGFQDLLLILWVLTRFLPADSCSTDRDKLDFARVLLATPDLEILNRVEKVLVDGTLTEIKIVEEWGYALGEDTCLFEEENGSEASQNDNEAEHNDPDNRRHVDILVEKLVDGLEEEDGIELHLNHVEHSTEKQDYNHSVKEGPVEKEVQIDFLSSPSRDSVEVNSSICEPYVGGKTTIGVGRPEGPILKQSRSKRTTSCPPGVNRSALSGP</sequence>
<feature type="region of interest" description="Disordered" evidence="1">
    <location>
        <begin position="291"/>
        <end position="312"/>
    </location>
</feature>
<reference evidence="4" key="1">
    <citation type="journal article" date="2017" name="Front. Plant Sci.">
        <title>Climate Clever Clovers: New Paradigm to Reduce the Environmental Footprint of Ruminants by Breeding Low Methanogenic Forages Utilizing Haplotype Variation.</title>
        <authorList>
            <person name="Kaur P."/>
            <person name="Appels R."/>
            <person name="Bayer P.E."/>
            <person name="Keeble-Gagnere G."/>
            <person name="Wang J."/>
            <person name="Hirakawa H."/>
            <person name="Shirasawa K."/>
            <person name="Vercoe P."/>
            <person name="Stefanova K."/>
            <person name="Durmic Z."/>
            <person name="Nichols P."/>
            <person name="Revell C."/>
            <person name="Isobe S.N."/>
            <person name="Edwards D."/>
            <person name="Erskine W."/>
        </authorList>
    </citation>
    <scope>NUCLEOTIDE SEQUENCE [LARGE SCALE GENOMIC DNA]</scope>
    <source>
        <strain evidence="4">cv. Daliak</strain>
    </source>
</reference>
<protein>
    <recommendedName>
        <fullName evidence="5">DUF4283 domain-containing protein</fullName>
    </recommendedName>
</protein>
<feature type="signal peptide" evidence="2">
    <location>
        <begin position="1"/>
        <end position="21"/>
    </location>
</feature>
<dbReference type="AlphaFoldDB" id="A0A2Z6NP63"/>
<feature type="chain" id="PRO_5016328986" description="DUF4283 domain-containing protein" evidence="2">
    <location>
        <begin position="22"/>
        <end position="423"/>
    </location>
</feature>
<feature type="region of interest" description="Disordered" evidence="1">
    <location>
        <begin position="384"/>
        <end position="423"/>
    </location>
</feature>
<keyword evidence="2" id="KW-0732">Signal</keyword>
<accession>A0A2Z6NP63</accession>
<feature type="compositionally biased region" description="Basic and acidic residues" evidence="1">
    <location>
        <begin position="302"/>
        <end position="312"/>
    </location>
</feature>
<evidence type="ECO:0000313" key="4">
    <source>
        <dbReference type="Proteomes" id="UP000242715"/>
    </source>
</evidence>